<dbReference type="InterPro" id="IPR013783">
    <property type="entry name" value="Ig-like_fold"/>
</dbReference>
<dbReference type="Proteomes" id="UP000229239">
    <property type="component" value="Unassembled WGS sequence"/>
</dbReference>
<dbReference type="EMBL" id="PEBJ01000005">
    <property type="protein sequence ID" value="PJM76605.1"/>
    <property type="molecule type" value="Genomic_DNA"/>
</dbReference>
<proteinExistence type="predicted"/>
<organism evidence="4 5">
    <name type="scientific">Bifidobacterium felsineum</name>
    <dbReference type="NCBI Taxonomy" id="2045440"/>
    <lineage>
        <taxon>Bacteria</taxon>
        <taxon>Bacillati</taxon>
        <taxon>Actinomycetota</taxon>
        <taxon>Actinomycetes</taxon>
        <taxon>Bifidobacteriales</taxon>
        <taxon>Bifidobacteriaceae</taxon>
        <taxon>Bifidobacterium</taxon>
    </lineage>
</organism>
<keyword evidence="2" id="KW-0812">Transmembrane</keyword>
<evidence type="ECO:0000256" key="2">
    <source>
        <dbReference type="SAM" id="Phobius"/>
    </source>
</evidence>
<dbReference type="Gene3D" id="2.60.40.10">
    <property type="entry name" value="Immunoglobulins"/>
    <property type="match status" value="1"/>
</dbReference>
<accession>A0A2M9HIF8</accession>
<feature type="region of interest" description="Disordered" evidence="1">
    <location>
        <begin position="449"/>
        <end position="474"/>
    </location>
</feature>
<comment type="caution">
    <text evidence="4">The sequence shown here is derived from an EMBL/GenBank/DDBJ whole genome shotgun (WGS) entry which is preliminary data.</text>
</comment>
<evidence type="ECO:0000259" key="3">
    <source>
        <dbReference type="Pfam" id="PF16403"/>
    </source>
</evidence>
<feature type="transmembrane region" description="Helical" evidence="2">
    <location>
        <begin position="483"/>
        <end position="503"/>
    </location>
</feature>
<reference evidence="5" key="1">
    <citation type="submission" date="2017-10" db="EMBL/GenBank/DDBJ databases">
        <title>Draft genome sequences of strains TRE 1, TRE 9, TRE H and TRI 7, isolated from tamarins, belonging to four potential novel Bifidobacterium species.</title>
        <authorList>
            <person name="Mattarelli P."/>
            <person name="Modesto M."/>
            <person name="Puglisi E."/>
            <person name="Morelli L."/>
            <person name="Bonetti A."/>
            <person name="Spezio C."/>
            <person name="Sandri C."/>
        </authorList>
    </citation>
    <scope>NUCLEOTIDE SEQUENCE [LARGE SCALE GENOMIC DNA]</scope>
    <source>
        <strain evidence="5">TREH</strain>
    </source>
</reference>
<feature type="domain" description="Pesticidal crystal protein Cry22Aa Ig-like" evidence="3">
    <location>
        <begin position="276"/>
        <end position="346"/>
    </location>
</feature>
<dbReference type="AlphaFoldDB" id="A0A2M9HIF8"/>
<keyword evidence="2" id="KW-0472">Membrane</keyword>
<evidence type="ECO:0000313" key="4">
    <source>
        <dbReference type="EMBL" id="PJM76605.1"/>
    </source>
</evidence>
<sequence length="507" mass="53350">MLLTGMVATANAAETDGAVKVVWGRNVGQEYGYVKEAINGVRDGDAWTPDLNSTDYAYANTLVPSGNFYGWNTKADGTGDWYFFKSTSADPQSAIVVDQAPTLPSGKLKYPEGGVLYAQWQTKKQFGKVQQTTVRKADFKDLSITTTGWGGSFRGALYISACDSPLHDLGNGAYGQSCLMRDGTVAASGDLWVANYNNWLYVGEGGNSKPFALGNGTYDDADLAKFVDAAYANPEVKYFNVYVGYINWDVAPQEIGTIELDRSEAPAPDTAAPVFSGVSDVTVEQGGTFDPLAGISAKDAVDGDVTKSITVAPSAVDTSKPGRTTLTYTVKDKAGNTATATRVVTVKAVAPDADKDLTVDTQDADLVKPSTAKPGEKLTLQLPSEYVGKQGDVYVYSTPVTLAVGATVSDQGTLEVTLPANLAAGKHRIVFKPYDATLPLVWDSFTVPASSQQNPQPTQPSTNKGNNKKPAAKKSLAATGSSVAVAGVAVLVLAVAAGAVLTVRRRS</sequence>
<keyword evidence="2" id="KW-1133">Transmembrane helix</keyword>
<dbReference type="GO" id="GO:0005975">
    <property type="term" value="P:carbohydrate metabolic process"/>
    <property type="evidence" value="ECO:0007669"/>
    <property type="project" value="UniProtKB-ARBA"/>
</dbReference>
<evidence type="ECO:0000256" key="1">
    <source>
        <dbReference type="SAM" id="MobiDB-lite"/>
    </source>
</evidence>
<evidence type="ECO:0000313" key="5">
    <source>
        <dbReference type="Proteomes" id="UP000229239"/>
    </source>
</evidence>
<feature type="compositionally biased region" description="Low complexity" evidence="1">
    <location>
        <begin position="450"/>
        <end position="465"/>
    </location>
</feature>
<protein>
    <recommendedName>
        <fullName evidence="3">Pesticidal crystal protein Cry22Aa Ig-like domain-containing protein</fullName>
    </recommendedName>
</protein>
<keyword evidence="5" id="KW-1185">Reference proteome</keyword>
<dbReference type="InterPro" id="IPR032179">
    <property type="entry name" value="Cry22Aa_Ig-like"/>
</dbReference>
<name>A0A2M9HIF8_9BIFI</name>
<dbReference type="Pfam" id="PF16403">
    <property type="entry name" value="Bact_surface_Ig-like"/>
    <property type="match status" value="1"/>
</dbReference>
<gene>
    <name evidence="4" type="ORF">CSQ86_08465</name>
</gene>